<keyword evidence="2" id="KW-1185">Reference proteome</keyword>
<sequence length="226" mass="25596">MLRKWSQRRNLVSEANTLLLTKPLFFQNTTLLTGARQTAPGRRGENRFYGYAFKPDDLDISDAFSKGFFPRYLDGPSREMRDMMVPRPRNLSGEVVIQSYICHYAACQSYLFCNIYLVDLREVGGIVRGPSNPRFATHPSVMPADRDGYRSGDGAFEYFPFTRQLYRLETLAPVPGEAVIGMVTCSTTRSPVSRLKLHVNPGYKEGLEGTRDIVDLFNGESSWVMV</sequence>
<evidence type="ECO:0000313" key="1">
    <source>
        <dbReference type="EMBL" id="MCW7551140.1"/>
    </source>
</evidence>
<dbReference type="EMBL" id="JAPFCC010000001">
    <property type="protein sequence ID" value="MCW7551140.1"/>
    <property type="molecule type" value="Genomic_DNA"/>
</dbReference>
<comment type="caution">
    <text evidence="1">The sequence shown here is derived from an EMBL/GenBank/DDBJ whole genome shotgun (WGS) entry which is preliminary data.</text>
</comment>
<organism evidence="1 2">
    <name type="scientific">Endozoicomonas gorgoniicola</name>
    <dbReference type="NCBI Taxonomy" id="1234144"/>
    <lineage>
        <taxon>Bacteria</taxon>
        <taxon>Pseudomonadati</taxon>
        <taxon>Pseudomonadota</taxon>
        <taxon>Gammaproteobacteria</taxon>
        <taxon>Oceanospirillales</taxon>
        <taxon>Endozoicomonadaceae</taxon>
        <taxon>Endozoicomonas</taxon>
    </lineage>
</organism>
<evidence type="ECO:0000313" key="2">
    <source>
        <dbReference type="Proteomes" id="UP001209854"/>
    </source>
</evidence>
<protein>
    <submittedName>
        <fullName evidence="1">Uncharacterized protein</fullName>
    </submittedName>
</protein>
<dbReference type="RefSeq" id="WP_262566212.1">
    <property type="nucleotide sequence ID" value="NZ_JAPFCC010000001.1"/>
</dbReference>
<accession>A0ABT3MP32</accession>
<gene>
    <name evidence="1" type="ORF">NX722_00390</name>
</gene>
<dbReference type="Proteomes" id="UP001209854">
    <property type="component" value="Unassembled WGS sequence"/>
</dbReference>
<proteinExistence type="predicted"/>
<name>A0ABT3MP32_9GAMM</name>
<reference evidence="1 2" key="1">
    <citation type="submission" date="2022-10" db="EMBL/GenBank/DDBJ databases">
        <title>High-quality genome sequences of two octocoral-associated bacteria, Endozoicomonas euniceicola EF212 and Endozoicomonas gorgoniicola PS125.</title>
        <authorList>
            <person name="Chiou Y.-J."/>
            <person name="Chen Y.-H."/>
        </authorList>
    </citation>
    <scope>NUCLEOTIDE SEQUENCE [LARGE SCALE GENOMIC DNA]</scope>
    <source>
        <strain evidence="1 2">PS125</strain>
    </source>
</reference>